<dbReference type="Gene3D" id="3.90.550.10">
    <property type="entry name" value="Spore Coat Polysaccharide Biosynthesis Protein SpsA, Chain A"/>
    <property type="match status" value="1"/>
</dbReference>
<reference evidence="7" key="1">
    <citation type="submission" date="2019-08" db="EMBL/GenBank/DDBJ databases">
        <authorList>
            <person name="Kucharzyk K."/>
            <person name="Murdoch R.W."/>
            <person name="Higgins S."/>
            <person name="Loffler F."/>
        </authorList>
    </citation>
    <scope>NUCLEOTIDE SEQUENCE</scope>
</reference>
<evidence type="ECO:0000313" key="7">
    <source>
        <dbReference type="EMBL" id="MPM98977.1"/>
    </source>
</evidence>
<dbReference type="InterPro" id="IPR007267">
    <property type="entry name" value="GtrA_DPMS_TM"/>
</dbReference>
<feature type="transmembrane region" description="Helical" evidence="5">
    <location>
        <begin position="169"/>
        <end position="190"/>
    </location>
</feature>
<protein>
    <recommendedName>
        <fullName evidence="6">GtrA/DPMS transmembrane domain-containing protein</fullName>
    </recommendedName>
</protein>
<dbReference type="GO" id="GO:0016020">
    <property type="term" value="C:membrane"/>
    <property type="evidence" value="ECO:0007669"/>
    <property type="project" value="UniProtKB-SubCell"/>
</dbReference>
<gene>
    <name evidence="7" type="ORF">SDC9_146167</name>
</gene>
<dbReference type="InterPro" id="IPR029044">
    <property type="entry name" value="Nucleotide-diphossugar_trans"/>
</dbReference>
<dbReference type="AlphaFoldDB" id="A0A645EAK2"/>
<evidence type="ECO:0000259" key="6">
    <source>
        <dbReference type="Pfam" id="PF04138"/>
    </source>
</evidence>
<feature type="transmembrane region" description="Helical" evidence="5">
    <location>
        <begin position="210"/>
        <end position="231"/>
    </location>
</feature>
<proteinExistence type="predicted"/>
<dbReference type="GO" id="GO:0000271">
    <property type="term" value="P:polysaccharide biosynthetic process"/>
    <property type="evidence" value="ECO:0007669"/>
    <property type="project" value="InterPro"/>
</dbReference>
<evidence type="ECO:0000256" key="3">
    <source>
        <dbReference type="ARBA" id="ARBA00022989"/>
    </source>
</evidence>
<dbReference type="Pfam" id="PF04138">
    <property type="entry name" value="GtrA_DPMS_TM"/>
    <property type="match status" value="1"/>
</dbReference>
<evidence type="ECO:0000256" key="5">
    <source>
        <dbReference type="SAM" id="Phobius"/>
    </source>
</evidence>
<name>A0A645EAK2_9ZZZZ</name>
<keyword evidence="4 5" id="KW-0472">Membrane</keyword>
<feature type="domain" description="GtrA/DPMS transmembrane" evidence="6">
    <location>
        <begin position="130"/>
        <end position="260"/>
    </location>
</feature>
<keyword evidence="2 5" id="KW-0812">Transmembrane</keyword>
<comment type="caution">
    <text evidence="7">The sequence shown here is derived from an EMBL/GenBank/DDBJ whole genome shotgun (WGS) entry which is preliminary data.</text>
</comment>
<sequence>MLKVSECLLSNPDDLIIGSRDFKAKNVPLKSRTGNRLTSLFFALLYGKWLPDTQTGLRAFSMDLIPLMLDVPGDRFEYEINMLIIASSRHVRFQTVTIQTIYIEENRRTHFRPFHDSARIYLQLFKNFFKYASSSGLSTVLDIGIFTLFDKWILPLTGLDPNMSMLWGLATLNVLISNGIARISSSAFNYKANKSFVFHAEKSKGSFIRYLVLAVLVWAVSSTLISVLHHWMNWDRTLIKAFVDTALFFANYRLQRSWVFADHHH</sequence>
<evidence type="ECO:0000256" key="1">
    <source>
        <dbReference type="ARBA" id="ARBA00004141"/>
    </source>
</evidence>
<evidence type="ECO:0000256" key="2">
    <source>
        <dbReference type="ARBA" id="ARBA00022692"/>
    </source>
</evidence>
<evidence type="ECO:0000256" key="4">
    <source>
        <dbReference type="ARBA" id="ARBA00023136"/>
    </source>
</evidence>
<comment type="subcellular location">
    <subcellularLocation>
        <location evidence="1">Membrane</location>
        <topology evidence="1">Multi-pass membrane protein</topology>
    </subcellularLocation>
</comment>
<dbReference type="EMBL" id="VSSQ01045098">
    <property type="protein sequence ID" value="MPM98977.1"/>
    <property type="molecule type" value="Genomic_DNA"/>
</dbReference>
<accession>A0A645EAK2</accession>
<keyword evidence="3 5" id="KW-1133">Transmembrane helix</keyword>
<feature type="transmembrane region" description="Helical" evidence="5">
    <location>
        <begin position="128"/>
        <end position="149"/>
    </location>
</feature>
<organism evidence="7">
    <name type="scientific">bioreactor metagenome</name>
    <dbReference type="NCBI Taxonomy" id="1076179"/>
    <lineage>
        <taxon>unclassified sequences</taxon>
        <taxon>metagenomes</taxon>
        <taxon>ecological metagenomes</taxon>
    </lineage>
</organism>